<gene>
    <name evidence="1" type="ORF">CV83915_00163</name>
</gene>
<proteinExistence type="predicted"/>
<reference evidence="1 2" key="1">
    <citation type="submission" date="2017-11" db="EMBL/GenBank/DDBJ databases">
        <title>Escherichia coli CV839-15 Genome sequencing and assembly.</title>
        <authorList>
            <person name="Li Z."/>
            <person name="Song N."/>
            <person name="Li W."/>
            <person name="Philip H.R."/>
            <person name="Bu Z."/>
            <person name="Siguo L."/>
        </authorList>
    </citation>
    <scope>NUCLEOTIDE SEQUENCE [LARGE SCALE GENOMIC DNA]</scope>
    <source>
        <strain evidence="1 2">CV839-15</strain>
    </source>
</reference>
<evidence type="ECO:0000313" key="2">
    <source>
        <dbReference type="Proteomes" id="UP000236551"/>
    </source>
</evidence>
<evidence type="ECO:0000313" key="1">
    <source>
        <dbReference type="EMBL" id="ATZ30542.1"/>
    </source>
</evidence>
<sequence>MNEKQTEELVVTLKRPVKDPDTRTEFRELRLKEPVLFQAEDFHRNTASLGAMAAMRELIAAVAGVPSAPLKFMAVSDYKKCERFLTGFFLEA</sequence>
<dbReference type="EMBL" id="CP024978">
    <property type="protein sequence ID" value="ATZ30542.1"/>
    <property type="molecule type" value="Genomic_DNA"/>
</dbReference>
<dbReference type="RefSeq" id="WP_049595180.1">
    <property type="nucleotide sequence ID" value="NZ_BDPF01000007.1"/>
</dbReference>
<organism evidence="1 2">
    <name type="scientific">Escherichia coli</name>
    <dbReference type="NCBI Taxonomy" id="562"/>
    <lineage>
        <taxon>Bacteria</taxon>
        <taxon>Pseudomonadati</taxon>
        <taxon>Pseudomonadota</taxon>
        <taxon>Gammaproteobacteria</taxon>
        <taxon>Enterobacterales</taxon>
        <taxon>Enterobacteriaceae</taxon>
        <taxon>Escherichia</taxon>
    </lineage>
</organism>
<dbReference type="Pfam" id="PF10109">
    <property type="entry name" value="Phage_TAC_7"/>
    <property type="match status" value="1"/>
</dbReference>
<accession>A0A2H4TLV6</accession>
<dbReference type="InterPro" id="IPR019289">
    <property type="entry name" value="Phage_tail_E/E"/>
</dbReference>
<dbReference type="AlphaFoldDB" id="A0A2H4TLV6"/>
<name>A0A2H4TLV6_ECOLX</name>
<dbReference type="Proteomes" id="UP000236551">
    <property type="component" value="Chromosome"/>
</dbReference>
<protein>
    <submittedName>
        <fullName evidence="1">Uncharacterized protein</fullName>
    </submittedName>
</protein>